<keyword evidence="1" id="KW-0812">Transmembrane</keyword>
<keyword evidence="3" id="KW-1185">Reference proteome</keyword>
<keyword evidence="1" id="KW-1133">Transmembrane helix</keyword>
<accession>A0ABD4T9W7</accession>
<feature type="transmembrane region" description="Helical" evidence="1">
    <location>
        <begin position="230"/>
        <end position="252"/>
    </location>
</feature>
<reference evidence="2 3" key="1">
    <citation type="journal article" date="2015" name="Genome Announc.">
        <title>Draft Genome Sequence of Filamentous Marine Cyanobacterium Lyngbya confervoides Strain BDU141951.</title>
        <authorList>
            <person name="Chandrababunaidu M.M."/>
            <person name="Sen D."/>
            <person name="Tripathy S."/>
        </authorList>
    </citation>
    <scope>NUCLEOTIDE SEQUENCE [LARGE SCALE GENOMIC DNA]</scope>
    <source>
        <strain evidence="2 3">BDU141951</strain>
    </source>
</reference>
<sequence length="257" mass="27381">MNAVRVGAIASNVFREILRERVIYLTGLYAVGFVLAVTFLNEVAAGTEAKISLDVGVAGMGLIGLTVAAFVGGGLIHKEVEKRTALVLISKPLSKAEFVIGKHLGISAVLVTLLGIMTVIYLGVLAWRGIVAPFNSLVAAILFMALELSLMAAVALLFGVFSSALISTILTISVYVMGHFSGNLVALSESVETGSLKIFIKVLYLIFPDLSRLDLKNQAVYGLLPDPPTLLFNFGYGIIYIGLLLAIASLLFSKKEF</sequence>
<feature type="transmembrane region" description="Helical" evidence="1">
    <location>
        <begin position="22"/>
        <end position="40"/>
    </location>
</feature>
<dbReference type="EMBL" id="JTHE03000110">
    <property type="protein sequence ID" value="MCM1985077.1"/>
    <property type="molecule type" value="Genomic_DNA"/>
</dbReference>
<evidence type="ECO:0000313" key="2">
    <source>
        <dbReference type="EMBL" id="MCM1985077.1"/>
    </source>
</evidence>
<name>A0ABD4T9W7_9CYAN</name>
<dbReference type="Proteomes" id="UP000031561">
    <property type="component" value="Unassembled WGS sequence"/>
</dbReference>
<proteinExistence type="predicted"/>
<feature type="transmembrane region" description="Helical" evidence="1">
    <location>
        <begin position="130"/>
        <end position="146"/>
    </location>
</feature>
<dbReference type="AlphaFoldDB" id="A0ABD4T9W7"/>
<gene>
    <name evidence="2" type="ORF">QQ91_0019840</name>
</gene>
<protein>
    <submittedName>
        <fullName evidence="2">ABC transporter permease</fullName>
    </submittedName>
</protein>
<dbReference type="PANTHER" id="PTHR43471:SF10">
    <property type="entry name" value="SLL1107 PROTEIN"/>
    <property type="match status" value="1"/>
</dbReference>
<comment type="caution">
    <text evidence="2">The sequence shown here is derived from an EMBL/GenBank/DDBJ whole genome shotgun (WGS) entry which is preliminary data.</text>
</comment>
<evidence type="ECO:0000256" key="1">
    <source>
        <dbReference type="SAM" id="Phobius"/>
    </source>
</evidence>
<keyword evidence="1" id="KW-0472">Membrane</keyword>
<dbReference type="GO" id="GO:0005886">
    <property type="term" value="C:plasma membrane"/>
    <property type="evidence" value="ECO:0007669"/>
    <property type="project" value="UniProtKB-SubCell"/>
</dbReference>
<dbReference type="PANTHER" id="PTHR43471">
    <property type="entry name" value="ABC TRANSPORTER PERMEASE"/>
    <property type="match status" value="1"/>
</dbReference>
<dbReference type="Pfam" id="PF12679">
    <property type="entry name" value="ABC2_membrane_2"/>
    <property type="match status" value="1"/>
</dbReference>
<feature type="transmembrane region" description="Helical" evidence="1">
    <location>
        <begin position="153"/>
        <end position="177"/>
    </location>
</feature>
<feature type="transmembrane region" description="Helical" evidence="1">
    <location>
        <begin position="55"/>
        <end position="76"/>
    </location>
</feature>
<organism evidence="2 3">
    <name type="scientific">Lyngbya confervoides BDU141951</name>
    <dbReference type="NCBI Taxonomy" id="1574623"/>
    <lineage>
        <taxon>Bacteria</taxon>
        <taxon>Bacillati</taxon>
        <taxon>Cyanobacteriota</taxon>
        <taxon>Cyanophyceae</taxon>
        <taxon>Oscillatoriophycideae</taxon>
        <taxon>Oscillatoriales</taxon>
        <taxon>Microcoleaceae</taxon>
        <taxon>Lyngbya</taxon>
    </lineage>
</organism>
<feature type="transmembrane region" description="Helical" evidence="1">
    <location>
        <begin position="104"/>
        <end position="124"/>
    </location>
</feature>
<evidence type="ECO:0000313" key="3">
    <source>
        <dbReference type="Proteomes" id="UP000031561"/>
    </source>
</evidence>
<dbReference type="RefSeq" id="WP_166283413.1">
    <property type="nucleotide sequence ID" value="NZ_JTHE03000110.1"/>
</dbReference>